<accession>A0A3P7S1R5</accession>
<dbReference type="Proteomes" id="UP000279029">
    <property type="component" value="Chromosome"/>
</dbReference>
<keyword evidence="2" id="KW-1185">Reference proteome</keyword>
<dbReference type="KEGG" id="cbar:PATL70BA_2879"/>
<gene>
    <name evidence="1" type="ORF">PATL70BA_2879</name>
</gene>
<dbReference type="EMBL" id="LR130778">
    <property type="protein sequence ID" value="VDN48786.1"/>
    <property type="molecule type" value="Genomic_DNA"/>
</dbReference>
<name>A0A3P7S1R5_9FIRM</name>
<protein>
    <submittedName>
        <fullName evidence="1">Uncharacterized protein</fullName>
    </submittedName>
</protein>
<evidence type="ECO:0000313" key="2">
    <source>
        <dbReference type="Proteomes" id="UP000279029"/>
    </source>
</evidence>
<dbReference type="AlphaFoldDB" id="A0A3P7S1R5"/>
<sequence length="43" mass="4900">MQLFYYKTSRSGISITTSGTSVYIFDVFEHLFMTLLSIITSSL</sequence>
<reference evidence="1 2" key="1">
    <citation type="submission" date="2018-09" db="EMBL/GenBank/DDBJ databases">
        <authorList>
            <person name="Postec A."/>
        </authorList>
    </citation>
    <scope>NUCLEOTIDE SEQUENCE [LARGE SCALE GENOMIC DNA]</scope>
    <source>
        <strain evidence="1">70B-A</strain>
    </source>
</reference>
<organism evidence="1 2">
    <name type="scientific">Petrocella atlantisensis</name>
    <dbReference type="NCBI Taxonomy" id="2173034"/>
    <lineage>
        <taxon>Bacteria</taxon>
        <taxon>Bacillati</taxon>
        <taxon>Bacillota</taxon>
        <taxon>Clostridia</taxon>
        <taxon>Lachnospirales</taxon>
        <taxon>Vallitaleaceae</taxon>
        <taxon>Petrocella</taxon>
    </lineage>
</organism>
<evidence type="ECO:0000313" key="1">
    <source>
        <dbReference type="EMBL" id="VDN48786.1"/>
    </source>
</evidence>
<proteinExistence type="predicted"/>